<protein>
    <submittedName>
        <fullName evidence="1">Ovule protein</fullName>
    </submittedName>
</protein>
<dbReference type="WBParaSite" id="MCU_011083-RB">
    <property type="protein sequence ID" value="MCU_011083-RB"/>
    <property type="gene ID" value="MCU_011083"/>
</dbReference>
<accession>A0A5K3FSL8</accession>
<name>A0A5K3FSL8_MESCO</name>
<reference evidence="1" key="1">
    <citation type="submission" date="2019-11" db="UniProtKB">
        <authorList>
            <consortium name="WormBaseParasite"/>
        </authorList>
    </citation>
    <scope>IDENTIFICATION</scope>
</reference>
<dbReference type="AlphaFoldDB" id="A0A5K3FSL8"/>
<organism evidence="1">
    <name type="scientific">Mesocestoides corti</name>
    <name type="common">Flatworm</name>
    <dbReference type="NCBI Taxonomy" id="53468"/>
    <lineage>
        <taxon>Eukaryota</taxon>
        <taxon>Metazoa</taxon>
        <taxon>Spiralia</taxon>
        <taxon>Lophotrochozoa</taxon>
        <taxon>Platyhelminthes</taxon>
        <taxon>Cestoda</taxon>
        <taxon>Eucestoda</taxon>
        <taxon>Cyclophyllidea</taxon>
        <taxon>Mesocestoididae</taxon>
        <taxon>Mesocestoides</taxon>
    </lineage>
</organism>
<evidence type="ECO:0000313" key="1">
    <source>
        <dbReference type="WBParaSite" id="MCU_011083-RB"/>
    </source>
</evidence>
<sequence>MMRRLSLTVFNCPISVVSKRHVKSTFKCTVCMTYLLALVELPLVNGEVEKQSPSFLLILNFSFCSFSHF</sequence>
<proteinExistence type="predicted"/>